<reference evidence="2" key="1">
    <citation type="submission" date="2022-11" db="UniProtKB">
        <authorList>
            <consortium name="WormBaseParasite"/>
        </authorList>
    </citation>
    <scope>IDENTIFICATION</scope>
</reference>
<sequence>MNLQIEDTKKFSENVKLVEFSSRHTYSQAFGQQNSVDYGITKQHKIGITALTFQLENLARRVLATLSRFTENRIKI</sequence>
<proteinExistence type="predicted"/>
<dbReference type="WBParaSite" id="nRc.2.0.1.t32695-RA">
    <property type="protein sequence ID" value="nRc.2.0.1.t32695-RA"/>
    <property type="gene ID" value="nRc.2.0.1.g32695"/>
</dbReference>
<organism evidence="1 2">
    <name type="scientific">Romanomermis culicivorax</name>
    <name type="common">Nematode worm</name>
    <dbReference type="NCBI Taxonomy" id="13658"/>
    <lineage>
        <taxon>Eukaryota</taxon>
        <taxon>Metazoa</taxon>
        <taxon>Ecdysozoa</taxon>
        <taxon>Nematoda</taxon>
        <taxon>Enoplea</taxon>
        <taxon>Dorylaimia</taxon>
        <taxon>Mermithida</taxon>
        <taxon>Mermithoidea</taxon>
        <taxon>Mermithidae</taxon>
        <taxon>Romanomermis</taxon>
    </lineage>
</organism>
<keyword evidence="1" id="KW-1185">Reference proteome</keyword>
<dbReference type="Proteomes" id="UP000887565">
    <property type="component" value="Unplaced"/>
</dbReference>
<evidence type="ECO:0000313" key="2">
    <source>
        <dbReference type="WBParaSite" id="nRc.2.0.1.t32695-RA"/>
    </source>
</evidence>
<accession>A0A915K4C0</accession>
<protein>
    <submittedName>
        <fullName evidence="2">Uncharacterized protein</fullName>
    </submittedName>
</protein>
<name>A0A915K4C0_ROMCU</name>
<dbReference type="AlphaFoldDB" id="A0A915K4C0"/>
<evidence type="ECO:0000313" key="1">
    <source>
        <dbReference type="Proteomes" id="UP000887565"/>
    </source>
</evidence>